<accession>F5LAP3</accession>
<dbReference type="GO" id="GO:0033969">
    <property type="term" value="F:gamma-glutamyl-gamma-aminobutyrate hydrolase activity"/>
    <property type="evidence" value="ECO:0007669"/>
    <property type="project" value="TreeGrafter"/>
</dbReference>
<dbReference type="InterPro" id="IPR029062">
    <property type="entry name" value="Class_I_gatase-like"/>
</dbReference>
<sequence length="237" mass="26228">MSVKIGISTGLEGERKITLSQDNVDAVVQAGGLPFLLPNLWDASCIPEMARELDGLLLTGGGDIDPTLFGEEPHPKLGTITPRRDFFEYHLIRLFLEQNKPVLAICRGCQILNVAAGGDMYQDIGAQHKQKILQHTQLAPRAHASHYVQIEQNSLLFSIIGKERIKVNSFHHQAIRRPAPGFEVSGWASDGVIEAFESKCHRFILGIQWHPECMAVQGDQDALKLFRAFVHAASQAC</sequence>
<dbReference type="eggNOG" id="COG2071">
    <property type="taxonomic scope" value="Bacteria"/>
</dbReference>
<dbReference type="Gene3D" id="3.40.50.880">
    <property type="match status" value="1"/>
</dbReference>
<dbReference type="SUPFAM" id="SSF52317">
    <property type="entry name" value="Class I glutamine amidotransferase-like"/>
    <property type="match status" value="1"/>
</dbReference>
<dbReference type="CDD" id="cd01745">
    <property type="entry name" value="GATase1_2"/>
    <property type="match status" value="1"/>
</dbReference>
<proteinExistence type="predicted"/>
<dbReference type="Proteomes" id="UP000010716">
    <property type="component" value="Unassembled WGS sequence"/>
</dbReference>
<dbReference type="InterPro" id="IPR011697">
    <property type="entry name" value="Peptidase_C26"/>
</dbReference>
<dbReference type="OrthoDB" id="9813383at2"/>
<dbReference type="GO" id="GO:0006598">
    <property type="term" value="P:polyamine catabolic process"/>
    <property type="evidence" value="ECO:0007669"/>
    <property type="project" value="TreeGrafter"/>
</dbReference>
<dbReference type="PROSITE" id="PS51273">
    <property type="entry name" value="GATASE_TYPE_1"/>
    <property type="match status" value="1"/>
</dbReference>
<reference evidence="1 2" key="1">
    <citation type="journal article" date="2011" name="J. Bacteriol.">
        <title>Draft genome sequence of the thermoalkaliphilic Caldalkalibacillus thermarum strain TA2.A1.</title>
        <authorList>
            <person name="Kalamorz F."/>
            <person name="Keis S."/>
            <person name="McMillan D.G."/>
            <person name="Olsson K."/>
            <person name="Stanton J.A."/>
            <person name="Stockwell P."/>
            <person name="Black M.A."/>
            <person name="Klingeman D.M."/>
            <person name="Land M.L."/>
            <person name="Han C.S."/>
            <person name="Martin S.L."/>
            <person name="Becher S.A."/>
            <person name="Peddie C.J."/>
            <person name="Morgan H.W."/>
            <person name="Matthies D."/>
            <person name="Preiss L."/>
            <person name="Meier T."/>
            <person name="Brown S.D."/>
            <person name="Cook G.M."/>
        </authorList>
    </citation>
    <scope>NUCLEOTIDE SEQUENCE [LARGE SCALE GENOMIC DNA]</scope>
    <source>
        <strain evidence="1 2">TA2.A1</strain>
    </source>
</reference>
<organism evidence="1 2">
    <name type="scientific">Caldalkalibacillus thermarum (strain TA2.A1)</name>
    <dbReference type="NCBI Taxonomy" id="986075"/>
    <lineage>
        <taxon>Bacteria</taxon>
        <taxon>Bacillati</taxon>
        <taxon>Bacillota</taxon>
        <taxon>Bacilli</taxon>
        <taxon>Bacillales</taxon>
        <taxon>Bacillaceae</taxon>
        <taxon>Caldalkalibacillus</taxon>
    </lineage>
</organism>
<dbReference type="Pfam" id="PF07722">
    <property type="entry name" value="Peptidase_C26"/>
    <property type="match status" value="1"/>
</dbReference>
<evidence type="ECO:0000313" key="2">
    <source>
        <dbReference type="Proteomes" id="UP000010716"/>
    </source>
</evidence>
<dbReference type="GO" id="GO:0005829">
    <property type="term" value="C:cytosol"/>
    <property type="evidence" value="ECO:0007669"/>
    <property type="project" value="TreeGrafter"/>
</dbReference>
<comment type="caution">
    <text evidence="1">The sequence shown here is derived from an EMBL/GenBank/DDBJ whole genome shotgun (WGS) entry which is preliminary data.</text>
</comment>
<dbReference type="FunFam" id="3.40.50.880:FF:000030">
    <property type="entry name" value="Gamma-glutamyl-gamma-aminobutyrate hydrolase PuuD"/>
    <property type="match status" value="1"/>
</dbReference>
<dbReference type="InterPro" id="IPR044668">
    <property type="entry name" value="PuuD-like"/>
</dbReference>
<protein>
    <submittedName>
        <fullName evidence="1">Peptidase C26</fullName>
    </submittedName>
</protein>
<dbReference type="AlphaFoldDB" id="F5LAP3"/>
<evidence type="ECO:0000313" key="1">
    <source>
        <dbReference type="EMBL" id="EGL81615.1"/>
    </source>
</evidence>
<dbReference type="PANTHER" id="PTHR43235">
    <property type="entry name" value="GLUTAMINE AMIDOTRANSFERASE PB2B2.05-RELATED"/>
    <property type="match status" value="1"/>
</dbReference>
<gene>
    <name evidence="1" type="ORF">CathTA2_2978</name>
</gene>
<dbReference type="EMBL" id="AFCE01000164">
    <property type="protein sequence ID" value="EGL81615.1"/>
    <property type="molecule type" value="Genomic_DNA"/>
</dbReference>
<dbReference type="PANTHER" id="PTHR43235:SF1">
    <property type="entry name" value="GLUTAMINE AMIDOTRANSFERASE PB2B2.05-RELATED"/>
    <property type="match status" value="1"/>
</dbReference>
<dbReference type="RefSeq" id="WP_007506344.1">
    <property type="nucleotide sequence ID" value="NZ_AFCE01000164.1"/>
</dbReference>
<name>F5LAP3_CALTT</name>